<organism evidence="1 2">
    <name type="scientific">Linum trigynum</name>
    <dbReference type="NCBI Taxonomy" id="586398"/>
    <lineage>
        <taxon>Eukaryota</taxon>
        <taxon>Viridiplantae</taxon>
        <taxon>Streptophyta</taxon>
        <taxon>Embryophyta</taxon>
        <taxon>Tracheophyta</taxon>
        <taxon>Spermatophyta</taxon>
        <taxon>Magnoliopsida</taxon>
        <taxon>eudicotyledons</taxon>
        <taxon>Gunneridae</taxon>
        <taxon>Pentapetalae</taxon>
        <taxon>rosids</taxon>
        <taxon>fabids</taxon>
        <taxon>Malpighiales</taxon>
        <taxon>Linaceae</taxon>
        <taxon>Linum</taxon>
    </lineage>
</organism>
<dbReference type="Proteomes" id="UP001497516">
    <property type="component" value="Chromosome 7"/>
</dbReference>
<evidence type="ECO:0000313" key="2">
    <source>
        <dbReference type="Proteomes" id="UP001497516"/>
    </source>
</evidence>
<proteinExistence type="predicted"/>
<dbReference type="EMBL" id="OZ034820">
    <property type="protein sequence ID" value="CAL1401380.1"/>
    <property type="molecule type" value="Genomic_DNA"/>
</dbReference>
<keyword evidence="2" id="KW-1185">Reference proteome</keyword>
<evidence type="ECO:0000313" key="1">
    <source>
        <dbReference type="EMBL" id="CAL1401380.1"/>
    </source>
</evidence>
<sequence length="97" mass="10804">MQSHLAVVIDTPPFHHLIALLLPKEKIGSTPHRFFGLLEDNDRAKDKNGHTTVHRAAAKIRPTKNADVNFHRLCSPALKMRKVAGGGGKQNMLNLHR</sequence>
<protein>
    <submittedName>
        <fullName evidence="1">Uncharacterized protein</fullName>
    </submittedName>
</protein>
<dbReference type="AlphaFoldDB" id="A0AAV2FV07"/>
<name>A0AAV2FV07_9ROSI</name>
<gene>
    <name evidence="1" type="ORF">LTRI10_LOCUS41440</name>
</gene>
<reference evidence="1 2" key="1">
    <citation type="submission" date="2024-04" db="EMBL/GenBank/DDBJ databases">
        <authorList>
            <person name="Fracassetti M."/>
        </authorList>
    </citation>
    <scope>NUCLEOTIDE SEQUENCE [LARGE SCALE GENOMIC DNA]</scope>
</reference>
<accession>A0AAV2FV07</accession>